<organism evidence="2 3">
    <name type="scientific">Cerrena zonata</name>
    <dbReference type="NCBI Taxonomy" id="2478898"/>
    <lineage>
        <taxon>Eukaryota</taxon>
        <taxon>Fungi</taxon>
        <taxon>Dikarya</taxon>
        <taxon>Basidiomycota</taxon>
        <taxon>Agaricomycotina</taxon>
        <taxon>Agaricomycetes</taxon>
        <taxon>Polyporales</taxon>
        <taxon>Cerrenaceae</taxon>
        <taxon>Cerrena</taxon>
    </lineage>
</organism>
<sequence length="262" mass="29852">MQGINRMGRKRKEHPKLAVTKPILNPIGTETISKRTCTVRAVGRPRTNDSLGCCVYIRCGKTCLCTIRKPWWKEVKRHRMRSRRHWGEASSSGCRKGNARRRQRPEFSVHPGKKIRMTRTTIRETNKFISVEIPGPKGRAEITGILSPASVPIAAFMLRAVLVCAHCHVRLLMRTPVRECLPCQGVEVRPQTLTWTARLQGGHKSRTFRTSSVKNLRFNESGELPSRHRMDESTQGEELGELRHIRTSSARTYATSAFLQYP</sequence>
<keyword evidence="3" id="KW-1185">Reference proteome</keyword>
<protein>
    <submittedName>
        <fullName evidence="2">Uncharacterized protein</fullName>
    </submittedName>
</protein>
<reference evidence="2 3" key="1">
    <citation type="submission" date="2022-09" db="EMBL/GenBank/DDBJ databases">
        <authorList>
            <person name="Palmer J.M."/>
        </authorList>
    </citation>
    <scope>NUCLEOTIDE SEQUENCE [LARGE SCALE GENOMIC DNA]</scope>
    <source>
        <strain evidence="2 3">DSM 7382</strain>
    </source>
</reference>
<proteinExistence type="predicted"/>
<gene>
    <name evidence="2" type="ORF">QCA50_008314</name>
</gene>
<accession>A0AAW0GC91</accession>
<feature type="region of interest" description="Disordered" evidence="1">
    <location>
        <begin position="84"/>
        <end position="107"/>
    </location>
</feature>
<comment type="caution">
    <text evidence="2">The sequence shown here is derived from an EMBL/GenBank/DDBJ whole genome shotgun (WGS) entry which is preliminary data.</text>
</comment>
<dbReference type="AlphaFoldDB" id="A0AAW0GC91"/>
<name>A0AAW0GC91_9APHY</name>
<dbReference type="EMBL" id="JASBNA010000010">
    <property type="protein sequence ID" value="KAK7688775.1"/>
    <property type="molecule type" value="Genomic_DNA"/>
</dbReference>
<evidence type="ECO:0000256" key="1">
    <source>
        <dbReference type="SAM" id="MobiDB-lite"/>
    </source>
</evidence>
<evidence type="ECO:0000313" key="3">
    <source>
        <dbReference type="Proteomes" id="UP001385951"/>
    </source>
</evidence>
<dbReference type="Proteomes" id="UP001385951">
    <property type="component" value="Unassembled WGS sequence"/>
</dbReference>
<evidence type="ECO:0000313" key="2">
    <source>
        <dbReference type="EMBL" id="KAK7688775.1"/>
    </source>
</evidence>